<protein>
    <submittedName>
        <fullName evidence="1">Uncharacterized protein</fullName>
    </submittedName>
</protein>
<dbReference type="Proteomes" id="UP001163603">
    <property type="component" value="Chromosome 14"/>
</dbReference>
<sequence length="121" mass="14490">MMTTTTKTVRIMTKKRMRMTRMTEENKKEDKISSFEAVDGYKISTEVESEKEPITDYKQQCLILEEKNKDLNANLAAASESLEHYLQIEKDFLEDKNKWEKEKKDNLKDRNKWETEKKQSF</sequence>
<accession>A0ACC0X6L2</accession>
<name>A0ACC0X6L2_9ROSI</name>
<keyword evidence="2" id="KW-1185">Reference proteome</keyword>
<organism evidence="1 2">
    <name type="scientific">Pistacia integerrima</name>
    <dbReference type="NCBI Taxonomy" id="434235"/>
    <lineage>
        <taxon>Eukaryota</taxon>
        <taxon>Viridiplantae</taxon>
        <taxon>Streptophyta</taxon>
        <taxon>Embryophyta</taxon>
        <taxon>Tracheophyta</taxon>
        <taxon>Spermatophyta</taxon>
        <taxon>Magnoliopsida</taxon>
        <taxon>eudicotyledons</taxon>
        <taxon>Gunneridae</taxon>
        <taxon>Pentapetalae</taxon>
        <taxon>rosids</taxon>
        <taxon>malvids</taxon>
        <taxon>Sapindales</taxon>
        <taxon>Anacardiaceae</taxon>
        <taxon>Pistacia</taxon>
    </lineage>
</organism>
<reference evidence="2" key="1">
    <citation type="journal article" date="2023" name="G3 (Bethesda)">
        <title>Genome assembly and association tests identify interacting loci associated with vigor, precocity, and sex in interspecific pistachio rootstocks.</title>
        <authorList>
            <person name="Palmer W."/>
            <person name="Jacygrad E."/>
            <person name="Sagayaradj S."/>
            <person name="Cavanaugh K."/>
            <person name="Han R."/>
            <person name="Bertier L."/>
            <person name="Beede B."/>
            <person name="Kafkas S."/>
            <person name="Golino D."/>
            <person name="Preece J."/>
            <person name="Michelmore R."/>
        </authorList>
    </citation>
    <scope>NUCLEOTIDE SEQUENCE [LARGE SCALE GENOMIC DNA]</scope>
</reference>
<dbReference type="EMBL" id="CM047749">
    <property type="protein sequence ID" value="KAJ0011182.1"/>
    <property type="molecule type" value="Genomic_DNA"/>
</dbReference>
<gene>
    <name evidence="1" type="ORF">Pint_34316</name>
</gene>
<evidence type="ECO:0000313" key="1">
    <source>
        <dbReference type="EMBL" id="KAJ0011182.1"/>
    </source>
</evidence>
<comment type="caution">
    <text evidence="1">The sequence shown here is derived from an EMBL/GenBank/DDBJ whole genome shotgun (WGS) entry which is preliminary data.</text>
</comment>
<evidence type="ECO:0000313" key="2">
    <source>
        <dbReference type="Proteomes" id="UP001163603"/>
    </source>
</evidence>
<proteinExistence type="predicted"/>